<comment type="catalytic activity">
    <reaction evidence="6">
        <text>acetyl phosphate + [thioredoxin]-disulfide + NH4(+) + H2O = [thioredoxin]-dithiol + glycine + phosphate + H(+)</text>
        <dbReference type="Rhea" id="RHEA:12232"/>
        <dbReference type="Rhea" id="RHEA-COMP:10698"/>
        <dbReference type="Rhea" id="RHEA-COMP:10700"/>
        <dbReference type="ChEBI" id="CHEBI:15377"/>
        <dbReference type="ChEBI" id="CHEBI:15378"/>
        <dbReference type="ChEBI" id="CHEBI:22191"/>
        <dbReference type="ChEBI" id="CHEBI:28938"/>
        <dbReference type="ChEBI" id="CHEBI:29950"/>
        <dbReference type="ChEBI" id="CHEBI:43474"/>
        <dbReference type="ChEBI" id="CHEBI:50058"/>
        <dbReference type="ChEBI" id="CHEBI:57305"/>
        <dbReference type="EC" id="1.21.4.2"/>
    </reaction>
</comment>
<sequence length="107" mass="11719">MDLENQKRIKEFAEKFGGENIVVLFGAAEAEASGLAAETVMLGDPTYAGALANVALHLDAYHAVEPEFKEAVDPAVYDEQVGMAEMTLNVDEIIAEMKRMREENKNS</sequence>
<organism evidence="9 10">
    <name type="scientific">Brachyspira murdochii</name>
    <dbReference type="NCBI Taxonomy" id="84378"/>
    <lineage>
        <taxon>Bacteria</taxon>
        <taxon>Pseudomonadati</taxon>
        <taxon>Spirochaetota</taxon>
        <taxon>Spirochaetia</taxon>
        <taxon>Brachyspirales</taxon>
        <taxon>Brachyspiraceae</taxon>
        <taxon>Brachyspira</taxon>
    </lineage>
</organism>
<evidence type="ECO:0000256" key="3">
    <source>
        <dbReference type="ARBA" id="ARBA00023002"/>
    </source>
</evidence>
<dbReference type="Proteomes" id="UP000238924">
    <property type="component" value="Unassembled WGS sequence"/>
</dbReference>
<dbReference type="EMBL" id="JJMJ01000102">
    <property type="protein sequence ID" value="PPS22133.1"/>
    <property type="molecule type" value="Genomic_DNA"/>
</dbReference>
<evidence type="ECO:0000313" key="9">
    <source>
        <dbReference type="EMBL" id="PPS22133.1"/>
    </source>
</evidence>
<dbReference type="EC" id="1.21.4.2" evidence="9"/>
<comment type="catalytic activity">
    <reaction evidence="8">
        <text>acetyl phosphate + methylamine + [thioredoxin]-disulfide + H2O = sarcosine + [thioredoxin]-dithiol + phosphate + H(+)</text>
        <dbReference type="Rhea" id="RHEA:12825"/>
        <dbReference type="Rhea" id="RHEA-COMP:10698"/>
        <dbReference type="Rhea" id="RHEA-COMP:10700"/>
        <dbReference type="ChEBI" id="CHEBI:15377"/>
        <dbReference type="ChEBI" id="CHEBI:15378"/>
        <dbReference type="ChEBI" id="CHEBI:22191"/>
        <dbReference type="ChEBI" id="CHEBI:29950"/>
        <dbReference type="ChEBI" id="CHEBI:43474"/>
        <dbReference type="ChEBI" id="CHEBI:50058"/>
        <dbReference type="ChEBI" id="CHEBI:57433"/>
        <dbReference type="ChEBI" id="CHEBI:59338"/>
        <dbReference type="EC" id="1.21.4.3"/>
    </reaction>
</comment>
<keyword evidence="2" id="KW-0712">Selenocysteine</keyword>
<proteinExistence type="inferred from homology"/>
<gene>
    <name evidence="9" type="ORF">DJ52_06795</name>
</gene>
<evidence type="ECO:0000313" key="10">
    <source>
        <dbReference type="Proteomes" id="UP000238924"/>
    </source>
</evidence>
<evidence type="ECO:0000256" key="7">
    <source>
        <dbReference type="ARBA" id="ARBA00048189"/>
    </source>
</evidence>
<dbReference type="GO" id="GO:0030699">
    <property type="term" value="F:glycine reductase activity"/>
    <property type="evidence" value="ECO:0007669"/>
    <property type="project" value="UniProtKB-EC"/>
</dbReference>
<accession>A0ABX5B4M3</accession>
<evidence type="ECO:0000256" key="6">
    <source>
        <dbReference type="ARBA" id="ARBA00047603"/>
    </source>
</evidence>
<comment type="subunit">
    <text evidence="5">Monomer. Component of the glycine, sarcosine and betaine reductase complexes, together with components B and C.</text>
</comment>
<comment type="similarity">
    <text evidence="1">Belongs to the GrdA family.</text>
</comment>
<dbReference type="Pfam" id="PF04723">
    <property type="entry name" value="GRDA"/>
    <property type="match status" value="1"/>
</dbReference>
<keyword evidence="3 9" id="KW-0560">Oxidoreductase</keyword>
<dbReference type="EC" id="1.21.4.4" evidence="9"/>
<dbReference type="NCBIfam" id="NF040748">
    <property type="entry name" value="reduct_selen_A"/>
    <property type="match status" value="1"/>
</dbReference>
<evidence type="ECO:0000256" key="2">
    <source>
        <dbReference type="ARBA" id="ARBA00022933"/>
    </source>
</evidence>
<comment type="caution">
    <text evidence="9">The sequence shown here is derived from an EMBL/GenBank/DDBJ whole genome shotgun (WGS) entry which is preliminary data.</text>
</comment>
<dbReference type="GO" id="GO:0033794">
    <property type="term" value="F:sarcosine reductase activity"/>
    <property type="evidence" value="ECO:0007669"/>
    <property type="project" value="UniProtKB-EC"/>
</dbReference>
<dbReference type="PIRSF" id="PIRSF000181">
    <property type="entry name" value="Grc_selenoprot_A"/>
    <property type="match status" value="1"/>
</dbReference>
<evidence type="ECO:0000256" key="5">
    <source>
        <dbReference type="ARBA" id="ARBA00025846"/>
    </source>
</evidence>
<dbReference type="InterPro" id="IPR006812">
    <property type="entry name" value="GRDA"/>
</dbReference>
<evidence type="ECO:0000256" key="8">
    <source>
        <dbReference type="ARBA" id="ARBA00048720"/>
    </source>
</evidence>
<evidence type="ECO:0000256" key="1">
    <source>
        <dbReference type="ARBA" id="ARBA00010866"/>
    </source>
</evidence>
<reference evidence="9 10" key="1">
    <citation type="submission" date="2014-04" db="EMBL/GenBank/DDBJ databases">
        <title>Whole genome sequence of 'Brachyspira hampsonii' D13-03603F2.</title>
        <authorList>
            <person name="Patterson A.H."/>
            <person name="Chaban B."/>
            <person name="Fernando C."/>
            <person name="Harding J.C."/>
            <person name="Hill J.E."/>
        </authorList>
    </citation>
    <scope>NUCLEOTIDE SEQUENCE [LARGE SCALE GENOMIC DNA]</scope>
    <source>
        <strain evidence="9 10">D13-03603F2</strain>
    </source>
</reference>
<comment type="catalytic activity">
    <reaction evidence="7">
        <text>acetyl phosphate + trimethylamine + [thioredoxin]-disulfide + H2O = glycine betaine + [thioredoxin]-dithiol + phosphate + H(+)</text>
        <dbReference type="Rhea" id="RHEA:11848"/>
        <dbReference type="Rhea" id="RHEA-COMP:10698"/>
        <dbReference type="Rhea" id="RHEA-COMP:10700"/>
        <dbReference type="ChEBI" id="CHEBI:15377"/>
        <dbReference type="ChEBI" id="CHEBI:15378"/>
        <dbReference type="ChEBI" id="CHEBI:17750"/>
        <dbReference type="ChEBI" id="CHEBI:22191"/>
        <dbReference type="ChEBI" id="CHEBI:29950"/>
        <dbReference type="ChEBI" id="CHEBI:43474"/>
        <dbReference type="ChEBI" id="CHEBI:50058"/>
        <dbReference type="ChEBI" id="CHEBI:58389"/>
        <dbReference type="EC" id="1.21.4.4"/>
    </reaction>
</comment>
<keyword evidence="10" id="KW-1185">Reference proteome</keyword>
<name>A0ABX5B4M3_9SPIR</name>
<comment type="function">
    <text evidence="4">In the first step of glycine, betaine and sarcosine reductases, the substrate is bound to component PB via a Schiff base intermediate. Then the PB-activated substrate is nucleophilically attacked by the selenol anion of component PA to transform it to a carboxymethylated selenoether and the respective amine. By action of component PC, acetyl phosphate is formed, leaving component PA in its oxidized state. Finally component PA becomes reduced by the thioredoxin system to start a new catalytic cycle of reductive deamination.</text>
</comment>
<evidence type="ECO:0000256" key="4">
    <source>
        <dbReference type="ARBA" id="ARBA00025583"/>
    </source>
</evidence>
<protein>
    <submittedName>
        <fullName evidence="9">Glycine/sarcosine/betaine reductase complex protein A</fullName>
        <ecNumber evidence="9">1.21.4.2</ecNumber>
        <ecNumber evidence="9">1.21.4.3</ecNumber>
        <ecNumber evidence="9">1.21.4.4</ecNumber>
    </submittedName>
</protein>
<dbReference type="GO" id="GO:0033795">
    <property type="term" value="F:betaine reductase activity"/>
    <property type="evidence" value="ECO:0007669"/>
    <property type="project" value="UniProtKB-EC"/>
</dbReference>
<dbReference type="EC" id="1.21.4.3" evidence="9"/>